<dbReference type="AlphaFoldDB" id="A0A1G8ZD03"/>
<evidence type="ECO:0000256" key="1">
    <source>
        <dbReference type="SAM" id="MobiDB-lite"/>
    </source>
</evidence>
<dbReference type="Proteomes" id="UP000199305">
    <property type="component" value="Unassembled WGS sequence"/>
</dbReference>
<evidence type="ECO:0000313" key="3">
    <source>
        <dbReference type="Proteomes" id="UP000199305"/>
    </source>
</evidence>
<organism evidence="2 3">
    <name type="scientific">Microbulbifer yueqingensis</name>
    <dbReference type="NCBI Taxonomy" id="658219"/>
    <lineage>
        <taxon>Bacteria</taxon>
        <taxon>Pseudomonadati</taxon>
        <taxon>Pseudomonadota</taxon>
        <taxon>Gammaproteobacteria</taxon>
        <taxon>Cellvibrionales</taxon>
        <taxon>Microbulbiferaceae</taxon>
        <taxon>Microbulbifer</taxon>
    </lineage>
</organism>
<feature type="region of interest" description="Disordered" evidence="1">
    <location>
        <begin position="90"/>
        <end position="114"/>
    </location>
</feature>
<keyword evidence="3" id="KW-1185">Reference proteome</keyword>
<feature type="region of interest" description="Disordered" evidence="1">
    <location>
        <begin position="1"/>
        <end position="23"/>
    </location>
</feature>
<name>A0A1G8ZD03_9GAMM</name>
<sequence length="154" mass="17728">MKAGETEKMSTGKSGREYKSTESQYKGNAAEMYITYDLEQETRGDTTAMYPKVKRVYIAGEVTDWKVGRFKKQSGKEVFGVKIEYEQTREGYERSGYTARRSDTGTEYEVEPTRVPASKSEFTKIVELPEDAENIEFRGQDLPNKYRDALQNVR</sequence>
<evidence type="ECO:0000313" key="2">
    <source>
        <dbReference type="EMBL" id="SDK12979.1"/>
    </source>
</evidence>
<protein>
    <submittedName>
        <fullName evidence="2">Uncharacterized protein</fullName>
    </submittedName>
</protein>
<gene>
    <name evidence="2" type="ORF">SAMN05216212_1571</name>
</gene>
<reference evidence="3" key="1">
    <citation type="submission" date="2016-10" db="EMBL/GenBank/DDBJ databases">
        <authorList>
            <person name="Varghese N."/>
            <person name="Submissions S."/>
        </authorList>
    </citation>
    <scope>NUCLEOTIDE SEQUENCE [LARGE SCALE GENOMIC DNA]</scope>
    <source>
        <strain evidence="3">CGMCC 1.10658</strain>
    </source>
</reference>
<dbReference type="EMBL" id="FNFH01000003">
    <property type="protein sequence ID" value="SDK12979.1"/>
    <property type="molecule type" value="Genomic_DNA"/>
</dbReference>
<feature type="compositionally biased region" description="Basic and acidic residues" evidence="1">
    <location>
        <begin position="1"/>
        <end position="20"/>
    </location>
</feature>
<proteinExistence type="predicted"/>
<accession>A0A1G8ZD03</accession>